<dbReference type="InterPro" id="IPR015946">
    <property type="entry name" value="KH_dom-like_a/b"/>
</dbReference>
<accession>A0ABD6CG88</accession>
<dbReference type="EMBL" id="JBHUDJ010000014">
    <property type="protein sequence ID" value="MFD1588625.1"/>
    <property type="molecule type" value="Genomic_DNA"/>
</dbReference>
<name>A0ABD6CG88_9EURY</name>
<evidence type="ECO:0000256" key="1">
    <source>
        <dbReference type="SAM" id="MobiDB-lite"/>
    </source>
</evidence>
<comment type="caution">
    <text evidence="2">The sequence shown here is derived from an EMBL/GenBank/DDBJ whole genome shotgun (WGS) entry which is preliminary data.</text>
</comment>
<feature type="region of interest" description="Disordered" evidence="1">
    <location>
        <begin position="1"/>
        <end position="21"/>
    </location>
</feature>
<dbReference type="EC" id="1.11.1.-" evidence="2"/>
<dbReference type="Gene3D" id="3.30.300.20">
    <property type="match status" value="1"/>
</dbReference>
<reference evidence="2 3" key="1">
    <citation type="journal article" date="2019" name="Int. J. Syst. Evol. Microbiol.">
        <title>The Global Catalogue of Microorganisms (GCM) 10K type strain sequencing project: providing services to taxonomists for standard genome sequencing and annotation.</title>
        <authorList>
            <consortium name="The Broad Institute Genomics Platform"/>
            <consortium name="The Broad Institute Genome Sequencing Center for Infectious Disease"/>
            <person name="Wu L."/>
            <person name="Ma J."/>
        </authorList>
    </citation>
    <scope>NUCLEOTIDE SEQUENCE [LARGE SCALE GENOMIC DNA]</scope>
    <source>
        <strain evidence="2 3">CGMCC 1.12125</strain>
    </source>
</reference>
<organism evidence="2 3">
    <name type="scientific">Halorientalis brevis</name>
    <dbReference type="NCBI Taxonomy" id="1126241"/>
    <lineage>
        <taxon>Archaea</taxon>
        <taxon>Methanobacteriati</taxon>
        <taxon>Methanobacteriota</taxon>
        <taxon>Stenosarchaea group</taxon>
        <taxon>Halobacteria</taxon>
        <taxon>Halobacteriales</taxon>
        <taxon>Haloarculaceae</taxon>
        <taxon>Halorientalis</taxon>
    </lineage>
</organism>
<keyword evidence="2" id="KW-0560">Oxidoreductase</keyword>
<protein>
    <submittedName>
        <fullName evidence="2">OsmC family protein</fullName>
        <ecNumber evidence="2">1.11.1.-</ecNumber>
    </submittedName>
</protein>
<dbReference type="PANTHER" id="PTHR35368:SF1">
    <property type="entry name" value="HYDROPEROXIDE REDUCTASE"/>
    <property type="match status" value="1"/>
</dbReference>
<dbReference type="Pfam" id="PF02566">
    <property type="entry name" value="OsmC"/>
    <property type="match status" value="1"/>
</dbReference>
<dbReference type="InterPro" id="IPR052924">
    <property type="entry name" value="OsmC/Ohr_hydroprdx_reductase"/>
</dbReference>
<dbReference type="AlphaFoldDB" id="A0ABD6CG88"/>
<sequence length="150" mass="15954">MSETDHTQQFAVSAESESETRTAVEARSFDFVVDEPAALGGTNDGPNPVEYLLGAWAGCLNVVAHTVGEERGIDIDGVGIEIEGDLDPRKFTGATDDVRAGYQEIRVDIDVQTDADADALDGFRAELEERCPVGDNIGNPTPTDVTVDVA</sequence>
<evidence type="ECO:0000313" key="3">
    <source>
        <dbReference type="Proteomes" id="UP001597119"/>
    </source>
</evidence>
<gene>
    <name evidence="2" type="ORF">ACFR9U_16725</name>
</gene>
<dbReference type="InterPro" id="IPR003718">
    <property type="entry name" value="OsmC/Ohr_fam"/>
</dbReference>
<evidence type="ECO:0000313" key="2">
    <source>
        <dbReference type="EMBL" id="MFD1588625.1"/>
    </source>
</evidence>
<dbReference type="Proteomes" id="UP001597119">
    <property type="component" value="Unassembled WGS sequence"/>
</dbReference>
<dbReference type="SUPFAM" id="SSF82784">
    <property type="entry name" value="OsmC-like"/>
    <property type="match status" value="1"/>
</dbReference>
<dbReference type="GO" id="GO:0004601">
    <property type="term" value="F:peroxidase activity"/>
    <property type="evidence" value="ECO:0007669"/>
    <property type="project" value="UniProtKB-KW"/>
</dbReference>
<keyword evidence="3" id="KW-1185">Reference proteome</keyword>
<proteinExistence type="predicted"/>
<dbReference type="RefSeq" id="WP_247378271.1">
    <property type="nucleotide sequence ID" value="NZ_JALLGV010000005.1"/>
</dbReference>
<dbReference type="PANTHER" id="PTHR35368">
    <property type="entry name" value="HYDROPEROXIDE REDUCTASE"/>
    <property type="match status" value="1"/>
</dbReference>
<keyword evidence="2" id="KW-0575">Peroxidase</keyword>
<dbReference type="InterPro" id="IPR036102">
    <property type="entry name" value="OsmC/Ohrsf"/>
</dbReference>